<dbReference type="PROSITE" id="PS51318">
    <property type="entry name" value="TAT"/>
    <property type="match status" value="1"/>
</dbReference>
<reference evidence="5" key="1">
    <citation type="submission" date="2022-10" db="EMBL/GenBank/DDBJ databases">
        <title>The complete genomes of actinobacterial strains from the NBC collection.</title>
        <authorList>
            <person name="Joergensen T.S."/>
            <person name="Alvarez Arevalo M."/>
            <person name="Sterndorff E.B."/>
            <person name="Faurdal D."/>
            <person name="Vuksanovic O."/>
            <person name="Mourched A.-S."/>
            <person name="Charusanti P."/>
            <person name="Shaw S."/>
            <person name="Blin K."/>
            <person name="Weber T."/>
        </authorList>
    </citation>
    <scope>NUCLEOTIDE SEQUENCE</scope>
    <source>
        <strain evidence="5">NBC_00189</strain>
    </source>
</reference>
<evidence type="ECO:0000256" key="2">
    <source>
        <dbReference type="ARBA" id="ARBA00022729"/>
    </source>
</evidence>
<organism evidence="5 6">
    <name type="scientific">Streptomyces tauricus</name>
    <dbReference type="NCBI Taxonomy" id="68274"/>
    <lineage>
        <taxon>Bacteria</taxon>
        <taxon>Bacillati</taxon>
        <taxon>Actinomycetota</taxon>
        <taxon>Actinomycetes</taxon>
        <taxon>Kitasatosporales</taxon>
        <taxon>Streptomycetaceae</taxon>
        <taxon>Streptomyces</taxon>
        <taxon>Streptomyces aurantiacus group</taxon>
    </lineage>
</organism>
<dbReference type="RefSeq" id="WP_328938502.1">
    <property type="nucleotide sequence ID" value="NZ_CP108133.1"/>
</dbReference>
<evidence type="ECO:0000256" key="4">
    <source>
        <dbReference type="SAM" id="MobiDB-lite"/>
    </source>
</evidence>
<dbReference type="Pfam" id="PF06236">
    <property type="entry name" value="MelC1"/>
    <property type="match status" value="1"/>
</dbReference>
<accession>A0ABZ1JKZ7</accession>
<protein>
    <submittedName>
        <fullName evidence="5">Tyrosinase cofactor</fullName>
    </submittedName>
</protein>
<evidence type="ECO:0000256" key="1">
    <source>
        <dbReference type="ARBA" id="ARBA00009871"/>
    </source>
</evidence>
<feature type="compositionally biased region" description="Basic and acidic residues" evidence="4">
    <location>
        <begin position="153"/>
        <end position="178"/>
    </location>
</feature>
<keyword evidence="3" id="KW-0186">Copper</keyword>
<name>A0ABZ1JKZ7_9ACTN</name>
<dbReference type="Gene3D" id="3.30.1880.10">
    <property type="entry name" value="protein ne1242 domain like"/>
    <property type="match status" value="1"/>
</dbReference>
<proteinExistence type="inferred from homology"/>
<dbReference type="InterPro" id="IPR023199">
    <property type="entry name" value="GriE/MELC1_sf"/>
</dbReference>
<evidence type="ECO:0000313" key="6">
    <source>
        <dbReference type="Proteomes" id="UP001432166"/>
    </source>
</evidence>
<gene>
    <name evidence="5" type="ORF">OG288_27425</name>
</gene>
<dbReference type="EMBL" id="CP108133">
    <property type="protein sequence ID" value="WTP51704.1"/>
    <property type="molecule type" value="Genomic_DNA"/>
</dbReference>
<feature type="region of interest" description="Disordered" evidence="4">
    <location>
        <begin position="149"/>
        <end position="178"/>
    </location>
</feature>
<keyword evidence="2" id="KW-0732">Signal</keyword>
<sequence>MRVANGTRRDVLRGVLAAAVAVAVAPFVAASAPTRARPYVPGGPAGGPSGELAEFEARFAAGFDEMYGGCRIRGCKEAAAGVRPAGDARTAPAGSWRVTVDDRPLHLMRRADGGYLTMVDHYRSYPTPLAAARAAVDELGGTLRLRAAAGEAEPERVPERDLEQVPERREGHGHGVHA</sequence>
<comment type="similarity">
    <text evidence="1">Belongs to the melC1 family.</text>
</comment>
<evidence type="ECO:0000313" key="5">
    <source>
        <dbReference type="EMBL" id="WTP51704.1"/>
    </source>
</evidence>
<dbReference type="Proteomes" id="UP001432166">
    <property type="component" value="Chromosome"/>
</dbReference>
<dbReference type="InterPro" id="IPR006311">
    <property type="entry name" value="TAT_signal"/>
</dbReference>
<evidence type="ECO:0000256" key="3">
    <source>
        <dbReference type="ARBA" id="ARBA00023008"/>
    </source>
</evidence>
<keyword evidence="6" id="KW-1185">Reference proteome</keyword>
<dbReference type="InterPro" id="IPR010928">
    <property type="entry name" value="MelC1"/>
</dbReference>